<evidence type="ECO:0000313" key="3">
    <source>
        <dbReference type="EMBL" id="MDQ0335435.1"/>
    </source>
</evidence>
<reference evidence="2" key="1">
    <citation type="submission" date="2021-03" db="EMBL/GenBank/DDBJ databases">
        <title>Genomic Encyclopedia of Type Strains, Phase IV (KMG-IV): sequencing the most valuable type-strain genomes for metagenomic binning, comparative biology and taxonomic classification.</title>
        <authorList>
            <person name="Goeker M."/>
        </authorList>
    </citation>
    <scope>NUCLEOTIDE SEQUENCE</scope>
    <source>
        <strain evidence="2">DSM 15523</strain>
        <strain evidence="3 5">DSM 16476</strain>
    </source>
</reference>
<dbReference type="Proteomes" id="UP001138672">
    <property type="component" value="Unassembled WGS sequence"/>
</dbReference>
<evidence type="ECO:0000313" key="2">
    <source>
        <dbReference type="EMBL" id="MBP1839836.1"/>
    </source>
</evidence>
<protein>
    <recommendedName>
        <fullName evidence="1">Lipid/polyisoprenoid-binding YceI-like domain-containing protein</fullName>
    </recommendedName>
</protein>
<dbReference type="EMBL" id="JAUSUU010000005">
    <property type="protein sequence ID" value="MDQ0335435.1"/>
    <property type="molecule type" value="Genomic_DNA"/>
</dbReference>
<dbReference type="InterPro" id="IPR007372">
    <property type="entry name" value="Lipid/polyisoprenoid-bd_YceI"/>
</dbReference>
<dbReference type="Gene3D" id="2.40.128.110">
    <property type="entry name" value="Lipid/polyisoprenoid-binding, YceI-like"/>
    <property type="match status" value="1"/>
</dbReference>
<accession>A0A9X1C8T8</accession>
<proteinExistence type="predicted"/>
<name>A0A9X1C8T8_9FLAO</name>
<evidence type="ECO:0000313" key="4">
    <source>
        <dbReference type="Proteomes" id="UP001138672"/>
    </source>
</evidence>
<gene>
    <name evidence="2" type="ORF">J2Z56_001760</name>
    <name evidence="3" type="ORF">J2Z57_001883</name>
</gene>
<feature type="domain" description="Lipid/polyisoprenoid-binding YceI-like" evidence="1">
    <location>
        <begin position="75"/>
        <end position="191"/>
    </location>
</feature>
<dbReference type="OrthoDB" id="1121590at2"/>
<comment type="caution">
    <text evidence="2">The sequence shown here is derived from an EMBL/GenBank/DDBJ whole genome shotgun (WGS) entry which is preliminary data.</text>
</comment>
<dbReference type="Pfam" id="PF04264">
    <property type="entry name" value="YceI"/>
    <property type="match status" value="1"/>
</dbReference>
<keyword evidence="5" id="KW-1185">Reference proteome</keyword>
<sequence>MMLKKITLFLIVIINLSFIGIYTKKTADISIKPSSTLTIYGETNITDFSCVFNSVALNEKTPITYITKEHSIIFKEAKLVLENKEFDCGKRMINKDFRSLLKTEIHPEIAILLKEVQYNNEASNNATALVDFVIAGVTKHYKIPISVTQDQNLTVNGNISLDIRDFNLENPKKALGLIKIDDEVTVHFKLDLEIS</sequence>
<dbReference type="AlphaFoldDB" id="A0A9X1C8T8"/>
<evidence type="ECO:0000259" key="1">
    <source>
        <dbReference type="Pfam" id="PF04264"/>
    </source>
</evidence>
<dbReference type="InterPro" id="IPR036761">
    <property type="entry name" value="TTHA0802/YceI-like_sf"/>
</dbReference>
<dbReference type="Proteomes" id="UP001231587">
    <property type="component" value="Unassembled WGS sequence"/>
</dbReference>
<dbReference type="RefSeq" id="WP_057783679.1">
    <property type="nucleotide sequence ID" value="NZ_JAGGJQ010000004.1"/>
</dbReference>
<evidence type="ECO:0000313" key="5">
    <source>
        <dbReference type="Proteomes" id="UP001231587"/>
    </source>
</evidence>
<dbReference type="EMBL" id="JAGGJQ010000004">
    <property type="protein sequence ID" value="MBP1839836.1"/>
    <property type="molecule type" value="Genomic_DNA"/>
</dbReference>
<dbReference type="SUPFAM" id="SSF101874">
    <property type="entry name" value="YceI-like"/>
    <property type="match status" value="1"/>
</dbReference>
<organism evidence="2 4">
    <name type="scientific">Formosa algae</name>
    <dbReference type="NCBI Taxonomy" id="225843"/>
    <lineage>
        <taxon>Bacteria</taxon>
        <taxon>Pseudomonadati</taxon>
        <taxon>Bacteroidota</taxon>
        <taxon>Flavobacteriia</taxon>
        <taxon>Flavobacteriales</taxon>
        <taxon>Flavobacteriaceae</taxon>
        <taxon>Formosa</taxon>
    </lineage>
</organism>